<dbReference type="NCBIfam" id="TIGR01913">
    <property type="entry name" value="bet_lambda"/>
    <property type="match status" value="1"/>
</dbReference>
<organism evidence="1 3">
    <name type="scientific">Cupriavidus gilardii</name>
    <dbReference type="NCBI Taxonomy" id="82541"/>
    <lineage>
        <taxon>Bacteria</taxon>
        <taxon>Pseudomonadati</taxon>
        <taxon>Pseudomonadota</taxon>
        <taxon>Betaproteobacteria</taxon>
        <taxon>Burkholderiales</taxon>
        <taxon>Burkholderiaceae</taxon>
        <taxon>Cupriavidus</taxon>
    </lineage>
</organism>
<dbReference type="InterPro" id="IPR018330">
    <property type="entry name" value="RecT_fam"/>
</dbReference>
<dbReference type="EMBL" id="JABEMD010000066">
    <property type="protein sequence ID" value="NNH13960.1"/>
    <property type="molecule type" value="Genomic_DNA"/>
</dbReference>
<protein>
    <submittedName>
        <fullName evidence="1">Phage recombination protein Bet</fullName>
    </submittedName>
</protein>
<evidence type="ECO:0000313" key="4">
    <source>
        <dbReference type="Proteomes" id="UP001056648"/>
    </source>
</evidence>
<proteinExistence type="predicted"/>
<reference evidence="2" key="2">
    <citation type="submission" date="2022-06" db="EMBL/GenBank/DDBJ databases">
        <title>Complete genome sequence and characterization of Cupriavidus gilardii QJ1 isolated from contaminating cells.</title>
        <authorList>
            <person name="Qi J."/>
        </authorList>
    </citation>
    <scope>NUCLEOTIDE SEQUENCE</scope>
    <source>
        <strain evidence="2">QJ1</strain>
    </source>
</reference>
<evidence type="ECO:0000313" key="3">
    <source>
        <dbReference type="Proteomes" id="UP000542973"/>
    </source>
</evidence>
<dbReference type="Proteomes" id="UP000542973">
    <property type="component" value="Unassembled WGS sequence"/>
</dbReference>
<evidence type="ECO:0000313" key="1">
    <source>
        <dbReference type="EMBL" id="NNH13960.1"/>
    </source>
</evidence>
<dbReference type="GO" id="GO:0003677">
    <property type="term" value="F:DNA binding"/>
    <property type="evidence" value="ECO:0007669"/>
    <property type="project" value="InterPro"/>
</dbReference>
<dbReference type="Pfam" id="PF03837">
    <property type="entry name" value="RecT"/>
    <property type="match status" value="1"/>
</dbReference>
<dbReference type="InterPro" id="IPR010183">
    <property type="entry name" value="Phage_lambda_Bet"/>
</dbReference>
<keyword evidence="4" id="KW-1185">Reference proteome</keyword>
<dbReference type="GO" id="GO:0006310">
    <property type="term" value="P:DNA recombination"/>
    <property type="evidence" value="ECO:0007669"/>
    <property type="project" value="InterPro"/>
</dbReference>
<dbReference type="RefSeq" id="WP_151023500.1">
    <property type="nucleotide sequence ID" value="NZ_CP098736.1"/>
</dbReference>
<gene>
    <name evidence="1" type="primary">bet</name>
    <name evidence="1" type="ORF">HLB16_24230</name>
    <name evidence="2" type="ORF">NDR89_19785</name>
</gene>
<dbReference type="AlphaFoldDB" id="A0A849BDJ3"/>
<evidence type="ECO:0000313" key="2">
    <source>
        <dbReference type="EMBL" id="USE78880.1"/>
    </source>
</evidence>
<accession>A0A849BDJ3</accession>
<dbReference type="EMBL" id="CP098736">
    <property type="protein sequence ID" value="USE78880.1"/>
    <property type="molecule type" value="Genomic_DNA"/>
</dbReference>
<dbReference type="Proteomes" id="UP001056648">
    <property type="component" value="Chromosome 2"/>
</dbReference>
<reference evidence="1 3" key="1">
    <citation type="submission" date="2020-05" db="EMBL/GenBank/DDBJ databases">
        <title>MicrobeNet Type strains.</title>
        <authorList>
            <person name="Nicholson A.C."/>
        </authorList>
    </citation>
    <scope>NUCLEOTIDE SEQUENCE [LARGE SCALE GENOMIC DNA]</scope>
    <source>
        <strain evidence="1 3">ATCC 700815</strain>
    </source>
</reference>
<name>A0A849BDJ3_9BURK</name>
<sequence>MNEVIEQETPSLVLKESELIKVLQSSLYPGACLESIKMVLDYCKASRLDPMQKPVHIVPMWDSKAGQMRDVIMPGVNLYRTQAARSGQFAGMSEPEFGPDVTKNIGGVEVTYPEWCRVTVRRLLPSGVVAEFTAIEYWIENYAAKGGKEKSVAPNAMWQKRPRGQLAKCASAQALRIAFPEIASQQTAEEMEGKHIIDMGPAKTTPAEIAAAALPQPAERTDELNNIIFNLEMVAKSEGATALAEEWSMLTKEQRKAIGQDELKRLKELAGEGRANEGGDGDE</sequence>